<protein>
    <recommendedName>
        <fullName evidence="3">Chromo domain-containing protein</fullName>
    </recommendedName>
</protein>
<reference evidence="1" key="1">
    <citation type="journal article" date="2020" name="Stud. Mycol.">
        <title>101 Dothideomycetes genomes: a test case for predicting lifestyles and emergence of pathogens.</title>
        <authorList>
            <person name="Haridas S."/>
            <person name="Albert R."/>
            <person name="Binder M."/>
            <person name="Bloem J."/>
            <person name="Labutti K."/>
            <person name="Salamov A."/>
            <person name="Andreopoulos B."/>
            <person name="Baker S."/>
            <person name="Barry K."/>
            <person name="Bills G."/>
            <person name="Bluhm B."/>
            <person name="Cannon C."/>
            <person name="Castanera R."/>
            <person name="Culley D."/>
            <person name="Daum C."/>
            <person name="Ezra D."/>
            <person name="Gonzalez J."/>
            <person name="Henrissat B."/>
            <person name="Kuo A."/>
            <person name="Liang C."/>
            <person name="Lipzen A."/>
            <person name="Lutzoni F."/>
            <person name="Magnuson J."/>
            <person name="Mondo S."/>
            <person name="Nolan M."/>
            <person name="Ohm R."/>
            <person name="Pangilinan J."/>
            <person name="Park H.-J."/>
            <person name="Ramirez L."/>
            <person name="Alfaro M."/>
            <person name="Sun H."/>
            <person name="Tritt A."/>
            <person name="Yoshinaga Y."/>
            <person name="Zwiers L.-H."/>
            <person name="Turgeon B."/>
            <person name="Goodwin S."/>
            <person name="Spatafora J."/>
            <person name="Crous P."/>
            <person name="Grigoriev I."/>
        </authorList>
    </citation>
    <scope>NUCLEOTIDE SEQUENCE</scope>
    <source>
        <strain evidence="1">CBS 115976</strain>
    </source>
</reference>
<evidence type="ECO:0000313" key="2">
    <source>
        <dbReference type="Proteomes" id="UP000799302"/>
    </source>
</evidence>
<sequence>MNYPQTVGWFRQPKEPILYINQYRKWDYRLESSPKPDGYEGKRPEKENLVSKRRPPTIISARSIHSIMDVIWVGMDRMDLKSLDLINPSMQTLKKDWPLVLVLVKYKDQNEKRLSWESIEKLQLIFSARQEAMLELAFRAAEEQMWHLNE</sequence>
<accession>A0A6A6UMA4</accession>
<gene>
    <name evidence="1" type="ORF">BT63DRAFT_421116</name>
</gene>
<proteinExistence type="predicted"/>
<evidence type="ECO:0008006" key="3">
    <source>
        <dbReference type="Google" id="ProtNLM"/>
    </source>
</evidence>
<keyword evidence="2" id="KW-1185">Reference proteome</keyword>
<dbReference type="Proteomes" id="UP000799302">
    <property type="component" value="Unassembled WGS sequence"/>
</dbReference>
<evidence type="ECO:0000313" key="1">
    <source>
        <dbReference type="EMBL" id="KAF2672920.1"/>
    </source>
</evidence>
<organism evidence="1 2">
    <name type="scientific">Microthyrium microscopicum</name>
    <dbReference type="NCBI Taxonomy" id="703497"/>
    <lineage>
        <taxon>Eukaryota</taxon>
        <taxon>Fungi</taxon>
        <taxon>Dikarya</taxon>
        <taxon>Ascomycota</taxon>
        <taxon>Pezizomycotina</taxon>
        <taxon>Dothideomycetes</taxon>
        <taxon>Dothideomycetes incertae sedis</taxon>
        <taxon>Microthyriales</taxon>
        <taxon>Microthyriaceae</taxon>
        <taxon>Microthyrium</taxon>
    </lineage>
</organism>
<name>A0A6A6UMA4_9PEZI</name>
<dbReference type="EMBL" id="MU004231">
    <property type="protein sequence ID" value="KAF2672920.1"/>
    <property type="molecule type" value="Genomic_DNA"/>
</dbReference>
<dbReference type="AlphaFoldDB" id="A0A6A6UMA4"/>